<comment type="caution">
    <text evidence="4">Lacks conserved residue(s) required for the propagation of feature annotation.</text>
</comment>
<feature type="site" description="Important for substrate specificity" evidence="4">
    <location>
        <position position="151"/>
    </location>
</feature>
<comment type="catalytic activity">
    <reaction evidence="4">
        <text>dTTP + H2O = dTMP + diphosphate + H(+)</text>
        <dbReference type="Rhea" id="RHEA:28534"/>
        <dbReference type="ChEBI" id="CHEBI:15377"/>
        <dbReference type="ChEBI" id="CHEBI:15378"/>
        <dbReference type="ChEBI" id="CHEBI:33019"/>
        <dbReference type="ChEBI" id="CHEBI:37568"/>
        <dbReference type="ChEBI" id="CHEBI:63528"/>
        <dbReference type="EC" id="3.6.1.9"/>
    </reaction>
</comment>
<dbReference type="KEGG" id="eao:BD94_4062"/>
<evidence type="ECO:0000256" key="1">
    <source>
        <dbReference type="ARBA" id="ARBA00001968"/>
    </source>
</evidence>
<gene>
    <name evidence="5" type="ORF">BD94_4062</name>
</gene>
<dbReference type="PANTHER" id="PTHR43213">
    <property type="entry name" value="BIFUNCTIONAL DTTP/UTP PYROPHOSPHATASE/METHYLTRANSFERASE PROTEIN-RELATED"/>
    <property type="match status" value="1"/>
</dbReference>
<keyword evidence="2 4" id="KW-0378">Hydrolase</keyword>
<dbReference type="PANTHER" id="PTHR43213:SF5">
    <property type="entry name" value="BIFUNCTIONAL DTTP_UTP PYROPHOSPHATASE_METHYLTRANSFERASE PROTEIN-RELATED"/>
    <property type="match status" value="1"/>
</dbReference>
<evidence type="ECO:0000256" key="4">
    <source>
        <dbReference type="HAMAP-Rule" id="MF_00528"/>
    </source>
</evidence>
<dbReference type="CDD" id="cd00555">
    <property type="entry name" value="Maf"/>
    <property type="match status" value="1"/>
</dbReference>
<dbReference type="InterPro" id="IPR003697">
    <property type="entry name" value="Maf-like"/>
</dbReference>
<dbReference type="eggNOG" id="COG0424">
    <property type="taxonomic scope" value="Bacteria"/>
</dbReference>
<feature type="active site" description="Proton acceptor" evidence="4">
    <location>
        <position position="68"/>
    </location>
</feature>
<dbReference type="EMBL" id="CP007547">
    <property type="protein sequence ID" value="AIL47837.1"/>
    <property type="molecule type" value="Genomic_DNA"/>
</dbReference>
<evidence type="ECO:0000313" key="6">
    <source>
        <dbReference type="Proteomes" id="UP000028933"/>
    </source>
</evidence>
<sequence>MKILLASQSPRRKELISALGYDFSTVKIDCEEIYPESLLATEIPAYLAELKAKAYTAIKNDEILITADTIVVQDGEVLGKPKGEEGAREMLRKLSGKIHQVITAVRISSGEKFFTYTDIADVEMEDISEEEIDFYIRNYKPMDKAGAYGIQEWLGMAKIKRINGSFYTIMGLPTHLVYIGLKEFGL</sequence>
<keyword evidence="3 4" id="KW-0546">Nucleotide metabolism</keyword>
<comment type="similarity">
    <text evidence="4">Belongs to the Maf family. YhdE subfamily.</text>
</comment>
<protein>
    <recommendedName>
        <fullName evidence="4">dTTP/UTP pyrophosphatase</fullName>
        <shortName evidence="4">dTTPase/UTPase</shortName>
        <ecNumber evidence="4">3.6.1.9</ecNumber>
    </recommendedName>
    <alternativeName>
        <fullName evidence="4">Nucleoside triphosphate pyrophosphatase</fullName>
    </alternativeName>
    <alternativeName>
        <fullName evidence="4">Nucleotide pyrophosphatase</fullName>
        <shortName evidence="4">Nucleotide PPase</shortName>
    </alternativeName>
</protein>
<feature type="site" description="Important for substrate specificity" evidence="4">
    <location>
        <position position="11"/>
    </location>
</feature>
<dbReference type="AlphaFoldDB" id="A0A077EJZ8"/>
<accession>A0A077EJZ8</accession>
<dbReference type="Pfam" id="PF02545">
    <property type="entry name" value="Maf"/>
    <property type="match status" value="1"/>
</dbReference>
<evidence type="ECO:0000313" key="5">
    <source>
        <dbReference type="EMBL" id="AIL47837.1"/>
    </source>
</evidence>
<comment type="cofactor">
    <cofactor evidence="1 4">
        <name>a divalent metal cation</name>
        <dbReference type="ChEBI" id="CHEBI:60240"/>
    </cofactor>
</comment>
<reference evidence="5" key="1">
    <citation type="journal article" date="2013" name="Lancet">
        <title>First case of E anophelis outbreak in an intensive-care unit.</title>
        <authorList>
            <person name="Teo J."/>
            <person name="Tan S.Y."/>
            <person name="Tay M."/>
            <person name="Ding Y."/>
            <person name="Kjelleberg S."/>
            <person name="Givskov M."/>
            <person name="Lin R.T."/>
            <person name="Yang L."/>
        </authorList>
    </citation>
    <scope>NUCLEOTIDE SEQUENCE [LARGE SCALE GENOMIC DNA]</scope>
    <source>
        <strain evidence="5">NUHP1</strain>
    </source>
</reference>
<dbReference type="Proteomes" id="UP000028933">
    <property type="component" value="Chromosome"/>
</dbReference>
<dbReference type="GO" id="GO:0036218">
    <property type="term" value="F:dTTP diphosphatase activity"/>
    <property type="evidence" value="ECO:0007669"/>
    <property type="project" value="RHEA"/>
</dbReference>
<organism evidence="5 6">
    <name type="scientific">Elizabethkingia anophelis NUHP1</name>
    <dbReference type="NCBI Taxonomy" id="1338011"/>
    <lineage>
        <taxon>Bacteria</taxon>
        <taxon>Pseudomonadati</taxon>
        <taxon>Bacteroidota</taxon>
        <taxon>Flavobacteriia</taxon>
        <taxon>Flavobacteriales</taxon>
        <taxon>Weeksellaceae</taxon>
        <taxon>Elizabethkingia</taxon>
    </lineage>
</organism>
<dbReference type="PIRSF" id="PIRSF006305">
    <property type="entry name" value="Maf"/>
    <property type="match status" value="1"/>
</dbReference>
<dbReference type="HOGENOM" id="CLU_040416_0_0_10"/>
<dbReference type="NCBIfam" id="TIGR00172">
    <property type="entry name" value="maf"/>
    <property type="match status" value="1"/>
</dbReference>
<comment type="function">
    <text evidence="4">Nucleoside triphosphate pyrophosphatase that hydrolyzes dTTP and UTP. May have a dual role in cell division arrest and in preventing the incorporation of modified nucleotides into cellular nucleic acids.</text>
</comment>
<reference evidence="5" key="2">
    <citation type="journal article" date="2015" name="Genome Biol. Evol.">
        <title>Complete Genome Sequence and Transcriptomic Analysis of the Novel Pathogen Elizabethkingia anophelis in Response to Oxidative Stress.</title>
        <authorList>
            <person name="Li Y."/>
            <person name="Liu Y."/>
            <person name="Chew S.C."/>
            <person name="Tay M."/>
            <person name="Salido M.M."/>
            <person name="Teo J."/>
            <person name="Lauro F.M."/>
            <person name="Givskov M."/>
            <person name="Yang L."/>
        </authorList>
    </citation>
    <scope>NUCLEOTIDE SEQUENCE</scope>
    <source>
        <strain evidence="5">NUHP1</strain>
    </source>
</reference>
<dbReference type="GO" id="GO:0005737">
    <property type="term" value="C:cytoplasm"/>
    <property type="evidence" value="ECO:0007669"/>
    <property type="project" value="UniProtKB-SubCell"/>
</dbReference>
<dbReference type="EC" id="3.6.1.9" evidence="4"/>
<dbReference type="HAMAP" id="MF_00528">
    <property type="entry name" value="Maf"/>
    <property type="match status" value="1"/>
</dbReference>
<feature type="site" description="Important for substrate specificity" evidence="4">
    <location>
        <position position="69"/>
    </location>
</feature>
<keyword evidence="4" id="KW-0963">Cytoplasm</keyword>
<dbReference type="RefSeq" id="WP_024563861.1">
    <property type="nucleotide sequence ID" value="NZ_CP007547.1"/>
</dbReference>
<comment type="catalytic activity">
    <reaction evidence="4">
        <text>UTP + H2O = UMP + diphosphate + H(+)</text>
        <dbReference type="Rhea" id="RHEA:29395"/>
        <dbReference type="ChEBI" id="CHEBI:15377"/>
        <dbReference type="ChEBI" id="CHEBI:15378"/>
        <dbReference type="ChEBI" id="CHEBI:33019"/>
        <dbReference type="ChEBI" id="CHEBI:46398"/>
        <dbReference type="ChEBI" id="CHEBI:57865"/>
        <dbReference type="EC" id="3.6.1.9"/>
    </reaction>
</comment>
<name>A0A077EJZ8_9FLAO</name>
<dbReference type="GO" id="GO:0009117">
    <property type="term" value="P:nucleotide metabolic process"/>
    <property type="evidence" value="ECO:0007669"/>
    <property type="project" value="UniProtKB-KW"/>
</dbReference>
<evidence type="ECO:0000256" key="2">
    <source>
        <dbReference type="ARBA" id="ARBA00022801"/>
    </source>
</evidence>
<dbReference type="GO" id="GO:0036221">
    <property type="term" value="F:UTP diphosphatase activity"/>
    <property type="evidence" value="ECO:0007669"/>
    <property type="project" value="RHEA"/>
</dbReference>
<comment type="subcellular location">
    <subcellularLocation>
        <location evidence="4">Cytoplasm</location>
    </subcellularLocation>
</comment>
<evidence type="ECO:0000256" key="3">
    <source>
        <dbReference type="ARBA" id="ARBA00023080"/>
    </source>
</evidence>
<proteinExistence type="inferred from homology"/>
<dbReference type="STRING" id="1338011.BD94_4062"/>
<dbReference type="Gene3D" id="3.90.950.10">
    <property type="match status" value="1"/>
</dbReference>
<dbReference type="SUPFAM" id="SSF52972">
    <property type="entry name" value="ITPase-like"/>
    <property type="match status" value="1"/>
</dbReference>
<dbReference type="InterPro" id="IPR029001">
    <property type="entry name" value="ITPase-like_fam"/>
</dbReference>